<dbReference type="Proteomes" id="UP000062519">
    <property type="component" value="Chromosome 2"/>
</dbReference>
<organism evidence="2 3">
    <name type="scientific">Burkholderia mayonis</name>
    <dbReference type="NCBI Taxonomy" id="1385591"/>
    <lineage>
        <taxon>Bacteria</taxon>
        <taxon>Pseudomonadati</taxon>
        <taxon>Pseudomonadota</taxon>
        <taxon>Betaproteobacteria</taxon>
        <taxon>Burkholderiales</taxon>
        <taxon>Burkholderiaceae</taxon>
        <taxon>Burkholderia</taxon>
        <taxon>pseudomallei group</taxon>
    </lineage>
</organism>
<feature type="transmembrane region" description="Helical" evidence="1">
    <location>
        <begin position="75"/>
        <end position="91"/>
    </location>
</feature>
<feature type="transmembrane region" description="Helical" evidence="1">
    <location>
        <begin position="131"/>
        <end position="149"/>
    </location>
</feature>
<accession>A0A1B4FM57</accession>
<protein>
    <submittedName>
        <fullName evidence="2">Uncharacterized protein</fullName>
    </submittedName>
</protein>
<feature type="transmembrane region" description="Helical" evidence="1">
    <location>
        <begin position="52"/>
        <end position="68"/>
    </location>
</feature>
<gene>
    <name evidence="2" type="ORF">WS70_23475</name>
</gene>
<feature type="transmembrane region" description="Helical" evidence="1">
    <location>
        <begin position="97"/>
        <end position="119"/>
    </location>
</feature>
<feature type="transmembrane region" description="Helical" evidence="1">
    <location>
        <begin position="238"/>
        <end position="256"/>
    </location>
</feature>
<keyword evidence="1" id="KW-0472">Membrane</keyword>
<dbReference type="AlphaFoldDB" id="A0A1B4FM57"/>
<keyword evidence="1" id="KW-1133">Transmembrane helix</keyword>
<evidence type="ECO:0000256" key="1">
    <source>
        <dbReference type="SAM" id="Phobius"/>
    </source>
</evidence>
<evidence type="ECO:0000313" key="2">
    <source>
        <dbReference type="EMBL" id="AOJ04732.1"/>
    </source>
</evidence>
<sequence>MRELPHESATTAPVAQNDGKWVGAATIMPFAGAFLFFCFFPYVQIVPTASDLQPYAFVMSLAVCLAARGGLPREVWLFAASSFAALVLWLIDDRSFFGFREFLTFLSLTTVTAAAVSLSRTRHGWALLRRYVVFATFCWLIVGLVERLAEPSMMSALIPNTSLNPDRGVTGLATEPSFYGIYCLCLLGLNYLCNNGNRIVSLALLFQIVVLAQSSIAVLLLVIFAIYWLIFFVSPKNLVLASLAVLAILWILADLLPQFRSMRIAQLPLDFIGDPWVVLETDASLNARLGHSLFSLLGFADNWGAPHGFDHFHEYVGKKLSEVDYVWLGRRDPGIKIMSGYGAALFELGVFGLPIPVAVALAIKRHFRGHTRVAIFVVCYVTTVLFSAIQLSLPLLGLMLGVLLATSRVEPHVDTASQVTRDETV</sequence>
<dbReference type="KEGG" id="buu:WS70_23475"/>
<feature type="transmembrane region" description="Helical" evidence="1">
    <location>
        <begin position="375"/>
        <end position="404"/>
    </location>
</feature>
<keyword evidence="3" id="KW-1185">Reference proteome</keyword>
<name>A0A1B4FM57_9BURK</name>
<dbReference type="EMBL" id="CP013387">
    <property type="protein sequence ID" value="AOJ04732.1"/>
    <property type="molecule type" value="Genomic_DNA"/>
</dbReference>
<feature type="transmembrane region" description="Helical" evidence="1">
    <location>
        <begin position="340"/>
        <end position="363"/>
    </location>
</feature>
<keyword evidence="1" id="KW-0812">Transmembrane</keyword>
<feature type="transmembrane region" description="Helical" evidence="1">
    <location>
        <begin position="21"/>
        <end position="46"/>
    </location>
</feature>
<evidence type="ECO:0000313" key="3">
    <source>
        <dbReference type="Proteomes" id="UP000062519"/>
    </source>
</evidence>
<reference evidence="2 3" key="1">
    <citation type="submission" date="2015-12" db="EMBL/GenBank/DDBJ databases">
        <title>Diversity of Burkholderia near neighbor genomes.</title>
        <authorList>
            <person name="Sahl J."/>
            <person name="Wagner D."/>
            <person name="Keim P."/>
        </authorList>
    </citation>
    <scope>NUCLEOTIDE SEQUENCE [LARGE SCALE GENOMIC DNA]</scope>
    <source>
        <strain evidence="2 3">BDU6</strain>
    </source>
</reference>
<proteinExistence type="predicted"/>
<feature type="transmembrane region" description="Helical" evidence="1">
    <location>
        <begin position="204"/>
        <end position="232"/>
    </location>
</feature>